<organism evidence="1 2">
    <name type="scientific">Romanomermis culicivorax</name>
    <name type="common">Nematode worm</name>
    <dbReference type="NCBI Taxonomy" id="13658"/>
    <lineage>
        <taxon>Eukaryota</taxon>
        <taxon>Metazoa</taxon>
        <taxon>Ecdysozoa</taxon>
        <taxon>Nematoda</taxon>
        <taxon>Enoplea</taxon>
        <taxon>Dorylaimia</taxon>
        <taxon>Mermithida</taxon>
        <taxon>Mermithoidea</taxon>
        <taxon>Mermithidae</taxon>
        <taxon>Romanomermis</taxon>
    </lineage>
</organism>
<keyword evidence="1" id="KW-1185">Reference proteome</keyword>
<proteinExistence type="predicted"/>
<evidence type="ECO:0000313" key="2">
    <source>
        <dbReference type="WBParaSite" id="nRc.2.0.1.t13367-RA"/>
    </source>
</evidence>
<sequence length="111" mass="12233">MGLNGREMLYPPICSYIGSKENIKEVYQSLANSIKTEGTRVSKRGLWIDARFVAVLKKILVHVEMSLFRKACNESVAVLYEAQLLGKVVAPAAPKLLPKPLAAAAALMFVW</sequence>
<reference evidence="2" key="1">
    <citation type="submission" date="2022-11" db="UniProtKB">
        <authorList>
            <consortium name="WormBaseParasite"/>
        </authorList>
    </citation>
    <scope>IDENTIFICATION</scope>
</reference>
<dbReference type="WBParaSite" id="nRc.2.0.1.t13367-RA">
    <property type="protein sequence ID" value="nRc.2.0.1.t13367-RA"/>
    <property type="gene ID" value="nRc.2.0.1.g13367"/>
</dbReference>
<name>A0A915IJ12_ROMCU</name>
<dbReference type="AlphaFoldDB" id="A0A915IJ12"/>
<evidence type="ECO:0000313" key="1">
    <source>
        <dbReference type="Proteomes" id="UP000887565"/>
    </source>
</evidence>
<protein>
    <submittedName>
        <fullName evidence="2">Uncharacterized protein</fullName>
    </submittedName>
</protein>
<accession>A0A915IJ12</accession>
<dbReference type="Proteomes" id="UP000887565">
    <property type="component" value="Unplaced"/>
</dbReference>